<proteinExistence type="predicted"/>
<sequence>MIAPEVGAHLMILLSVQHGYEIMLFCTKVMTAVYIQDKTELDTLLETEPLLKMFRALSFIVKDQVNSDWYSQIIKAQYQKP</sequence>
<comment type="caution">
    <text evidence="1">The sequence shown here is derived from an EMBL/GenBank/DDBJ whole genome shotgun (WGS) entry which is preliminary data.</text>
</comment>
<dbReference type="EMBL" id="JAHHHN010000075">
    <property type="protein sequence ID" value="MBW4566321.1"/>
    <property type="molecule type" value="Genomic_DNA"/>
</dbReference>
<gene>
    <name evidence="1" type="ORF">KME32_35770</name>
</gene>
<evidence type="ECO:0000313" key="2">
    <source>
        <dbReference type="Proteomes" id="UP000715781"/>
    </source>
</evidence>
<dbReference type="AlphaFoldDB" id="A0A951Q6L5"/>
<name>A0A951Q6L5_9NOST</name>
<organism evidence="1 2">
    <name type="scientific">Mojavia pulchra JT2-VF2</name>
    <dbReference type="NCBI Taxonomy" id="287848"/>
    <lineage>
        <taxon>Bacteria</taxon>
        <taxon>Bacillati</taxon>
        <taxon>Cyanobacteriota</taxon>
        <taxon>Cyanophyceae</taxon>
        <taxon>Nostocales</taxon>
        <taxon>Nostocaceae</taxon>
    </lineage>
</organism>
<reference evidence="1" key="2">
    <citation type="journal article" date="2022" name="Microbiol. Resour. Announc.">
        <title>Metagenome Sequencing to Explore Phylogenomics of Terrestrial Cyanobacteria.</title>
        <authorList>
            <person name="Ward R.D."/>
            <person name="Stajich J.E."/>
            <person name="Johansen J.R."/>
            <person name="Huntemann M."/>
            <person name="Clum A."/>
            <person name="Foster B."/>
            <person name="Foster B."/>
            <person name="Roux S."/>
            <person name="Palaniappan K."/>
            <person name="Varghese N."/>
            <person name="Mukherjee S."/>
            <person name="Reddy T.B.K."/>
            <person name="Daum C."/>
            <person name="Copeland A."/>
            <person name="Chen I.A."/>
            <person name="Ivanova N.N."/>
            <person name="Kyrpides N.C."/>
            <person name="Shapiro N."/>
            <person name="Eloe-Fadrosh E.A."/>
            <person name="Pietrasiak N."/>
        </authorList>
    </citation>
    <scope>NUCLEOTIDE SEQUENCE</scope>
    <source>
        <strain evidence="1">JT2-VF2</strain>
    </source>
</reference>
<evidence type="ECO:0000313" key="1">
    <source>
        <dbReference type="EMBL" id="MBW4566321.1"/>
    </source>
</evidence>
<protein>
    <submittedName>
        <fullName evidence="1">Uncharacterized protein</fullName>
    </submittedName>
</protein>
<accession>A0A951Q6L5</accession>
<dbReference type="Proteomes" id="UP000715781">
    <property type="component" value="Unassembled WGS sequence"/>
</dbReference>
<reference evidence="1" key="1">
    <citation type="submission" date="2021-05" db="EMBL/GenBank/DDBJ databases">
        <authorList>
            <person name="Pietrasiak N."/>
            <person name="Ward R."/>
            <person name="Stajich J.E."/>
            <person name="Kurbessoian T."/>
        </authorList>
    </citation>
    <scope>NUCLEOTIDE SEQUENCE</scope>
    <source>
        <strain evidence="1">JT2-VF2</strain>
    </source>
</reference>